<evidence type="ECO:0000313" key="2">
    <source>
        <dbReference type="Proteomes" id="UP001153331"/>
    </source>
</evidence>
<dbReference type="Proteomes" id="UP001153331">
    <property type="component" value="Unassembled WGS sequence"/>
</dbReference>
<sequence length="787" mass="86212">MVDAICKQNQTPDQWARFRDNIKALKKSGKKKRKSLHRNGDTPTGILDTPKISQQPSPQPSSEVAPDDSASVVHETEAAMEDAYLAADSTAGALLSPHPLSTAPALPAIEPSIEDVPRQPSKSPRKKQATNGYSALSSEMDVDGGASSAVATPARNTPDGGDASDSELSDVNEEIVQKGPPTPAQPKEKASTPMPAAAAKKNKSAGAGRGGKKHANKGKLFGKHAHKNQPASNDYFEDYEQFYQLRKEMADAQPLRQFEHPFPQSDVRFDDEILETESLTESMIAVGPPVDSDQPRRAGRVPQGAKRLREDMSRFSSPQLESAAISRPTTPAVQPAIKRIKLNNGQAARTKRSPVKNRDGGPIAGVAFNGGGVSRQLGPDDNDPNSPASESDDLCSACRGAGEFVCCEGCPRVFHLLCCDPPRVQVPEGSFYCYDCTVRLSPPDEVATETFAGLGPLFTLLEKTNPRAFALPQDVQIHFEDVSARGDGSYFEEVKKFPLAKSSGYGYQKPDYTKVLDGDKPILCVQCGVSSGGKRQMLKCDFCNAHWHLDCVDPPLANPPHISLEASQRDAWRCPRHIENDLRSGLLLQNDLNQAFDDVEMGDDTFTRVPRKLRRRKNPEIVEPTFSRGMRNNGLIEIINDPEYETDGEGNYTGFEFKDVNSKVYRVPEQGLITDFLSKVKSRRITQDREAQSTYVAAQREAPMQNFVTRPIQQQQAALNLARLAGKEDDIGLNEGKIANLLYHLTAEAPQGVVTSMTEAPPPPVTDDERTQLLKLQELIQRRLNPS</sequence>
<evidence type="ECO:0000313" key="1">
    <source>
        <dbReference type="EMBL" id="KAJ8110271.1"/>
    </source>
</evidence>
<name>A0ACC2I4H4_9PLEO</name>
<comment type="caution">
    <text evidence="1">The sequence shown here is derived from an EMBL/GenBank/DDBJ whole genome shotgun (WGS) entry which is preliminary data.</text>
</comment>
<keyword evidence="2" id="KW-1185">Reference proteome</keyword>
<reference evidence="1" key="1">
    <citation type="submission" date="2022-11" db="EMBL/GenBank/DDBJ databases">
        <title>Genome Sequence of Boeremia exigua.</title>
        <authorList>
            <person name="Buettner E."/>
        </authorList>
    </citation>
    <scope>NUCLEOTIDE SEQUENCE</scope>
    <source>
        <strain evidence="1">CU02</strain>
    </source>
</reference>
<protein>
    <submittedName>
        <fullName evidence="1">Uncharacterized protein</fullName>
    </submittedName>
</protein>
<dbReference type="EMBL" id="JAPHNI010000517">
    <property type="protein sequence ID" value="KAJ8110271.1"/>
    <property type="molecule type" value="Genomic_DNA"/>
</dbReference>
<accession>A0ACC2I4H4</accession>
<gene>
    <name evidence="1" type="ORF">OPT61_g6846</name>
</gene>
<proteinExistence type="predicted"/>
<organism evidence="1 2">
    <name type="scientific">Boeremia exigua</name>
    <dbReference type="NCBI Taxonomy" id="749465"/>
    <lineage>
        <taxon>Eukaryota</taxon>
        <taxon>Fungi</taxon>
        <taxon>Dikarya</taxon>
        <taxon>Ascomycota</taxon>
        <taxon>Pezizomycotina</taxon>
        <taxon>Dothideomycetes</taxon>
        <taxon>Pleosporomycetidae</taxon>
        <taxon>Pleosporales</taxon>
        <taxon>Pleosporineae</taxon>
        <taxon>Didymellaceae</taxon>
        <taxon>Boeremia</taxon>
    </lineage>
</organism>